<reference evidence="1" key="1">
    <citation type="journal article" date="2012" name="Science">
        <title>Fermentation, hydrogen, and sulfur metabolism in multiple uncultivated bacterial phyla.</title>
        <authorList>
            <person name="Wrighton K.C."/>
            <person name="Thomas B.C."/>
            <person name="Sharon I."/>
            <person name="Miller C.S."/>
            <person name="Castelle C.J."/>
            <person name="VerBerkmoes N.C."/>
            <person name="Wilkins M.J."/>
            <person name="Hettich R.L."/>
            <person name="Lipton M.S."/>
            <person name="Williams K.H."/>
            <person name="Long P.E."/>
            <person name="Banfield J.F."/>
        </authorList>
    </citation>
    <scope>NUCLEOTIDE SEQUENCE [LARGE SCALE GENOMIC DNA]</scope>
</reference>
<evidence type="ECO:0000313" key="1">
    <source>
        <dbReference type="EMBL" id="EKD30114.1"/>
    </source>
</evidence>
<protein>
    <submittedName>
        <fullName evidence="1">Uncharacterized protein</fullName>
    </submittedName>
</protein>
<gene>
    <name evidence="1" type="ORF">ACD_78C00153G0005</name>
</gene>
<dbReference type="EMBL" id="AMFJ01034153">
    <property type="protein sequence ID" value="EKD30114.1"/>
    <property type="molecule type" value="Genomic_DNA"/>
</dbReference>
<sequence length="125" mass="14604">MVYEEIGSLNIIAQRFNLTGKLESISGEIVFHNSKLLSHSHARACWFFWIIFYQSASFQNIDIAGNSILTEDNNRIIARCYRKILQFYDHIIRAWVGKHIGIFKRNGLFSIDNPSVFYFASFVYE</sequence>
<dbReference type="AlphaFoldDB" id="K1YXK9"/>
<accession>K1YXK9</accession>
<organism evidence="1">
    <name type="scientific">uncultured bacterium</name>
    <name type="common">gcode 4</name>
    <dbReference type="NCBI Taxonomy" id="1234023"/>
    <lineage>
        <taxon>Bacteria</taxon>
        <taxon>environmental samples</taxon>
    </lineage>
</organism>
<proteinExistence type="predicted"/>
<name>K1YXK9_9BACT</name>
<comment type="caution">
    <text evidence="1">The sequence shown here is derived from an EMBL/GenBank/DDBJ whole genome shotgun (WGS) entry which is preliminary data.</text>
</comment>